<dbReference type="SUPFAM" id="SSF53448">
    <property type="entry name" value="Nucleotide-diphospho-sugar transferases"/>
    <property type="match status" value="1"/>
</dbReference>
<dbReference type="InterPro" id="IPR050065">
    <property type="entry name" value="GlmU-like"/>
</dbReference>
<dbReference type="RefSeq" id="WP_341841544.1">
    <property type="nucleotide sequence ID" value="NZ_CP149792.1"/>
</dbReference>
<organism evidence="4 5">
    <name type="scientific">Chitinophaga caseinilytica</name>
    <dbReference type="NCBI Taxonomy" id="2267521"/>
    <lineage>
        <taxon>Bacteria</taxon>
        <taxon>Pseudomonadati</taxon>
        <taxon>Bacteroidota</taxon>
        <taxon>Chitinophagia</taxon>
        <taxon>Chitinophagales</taxon>
        <taxon>Chitinophagaceae</taxon>
        <taxon>Chitinophaga</taxon>
    </lineage>
</organism>
<proteinExistence type="predicted"/>
<dbReference type="GO" id="GO:0016740">
    <property type="term" value="F:transferase activity"/>
    <property type="evidence" value="ECO:0007669"/>
    <property type="project" value="UniProtKB-KW"/>
</dbReference>
<reference evidence="4 5" key="1">
    <citation type="submission" date="2024-03" db="EMBL/GenBank/DDBJ databases">
        <title>Chitinophaga caseinilytica sp. nov., a casein hydrolysing bacterium isolated from forest soil.</title>
        <authorList>
            <person name="Lee D.S."/>
            <person name="Han D.M."/>
            <person name="Baek J.H."/>
            <person name="Choi D.G."/>
            <person name="Jeon J.H."/>
            <person name="Jeon C.O."/>
        </authorList>
    </citation>
    <scope>NUCLEOTIDE SEQUENCE [LARGE SCALE GENOMIC DNA]</scope>
    <source>
        <strain evidence="4 5">KACC 19118</strain>
    </source>
</reference>
<keyword evidence="5" id="KW-1185">Reference proteome</keyword>
<gene>
    <name evidence="4" type="ORF">WJU22_01565</name>
</gene>
<name>A0ABZ2Z4Q2_9BACT</name>
<feature type="domain" description="MobA-like NTP transferase" evidence="3">
    <location>
        <begin position="10"/>
        <end position="109"/>
    </location>
</feature>
<dbReference type="InterPro" id="IPR025877">
    <property type="entry name" value="MobA-like_NTP_Trfase"/>
</dbReference>
<dbReference type="PANTHER" id="PTHR43584:SF8">
    <property type="entry name" value="N-ACETYLMURAMATE ALPHA-1-PHOSPHATE URIDYLYLTRANSFERASE"/>
    <property type="match status" value="1"/>
</dbReference>
<evidence type="ECO:0000313" key="4">
    <source>
        <dbReference type="EMBL" id="WZN46870.1"/>
    </source>
</evidence>
<keyword evidence="2" id="KW-0548">Nucleotidyltransferase</keyword>
<dbReference type="PANTHER" id="PTHR43584">
    <property type="entry name" value="NUCLEOTIDYL TRANSFERASE"/>
    <property type="match status" value="1"/>
</dbReference>
<keyword evidence="1 4" id="KW-0808">Transferase</keyword>
<dbReference type="EMBL" id="CP150096">
    <property type="protein sequence ID" value="WZN46870.1"/>
    <property type="molecule type" value="Genomic_DNA"/>
</dbReference>
<evidence type="ECO:0000256" key="1">
    <source>
        <dbReference type="ARBA" id="ARBA00022679"/>
    </source>
</evidence>
<evidence type="ECO:0000259" key="3">
    <source>
        <dbReference type="Pfam" id="PF12804"/>
    </source>
</evidence>
<accession>A0ABZ2Z4Q2</accession>
<evidence type="ECO:0000256" key="2">
    <source>
        <dbReference type="ARBA" id="ARBA00022695"/>
    </source>
</evidence>
<sequence length="229" mass="25467">MKTHRMFKYGLITAAGHGSRLDPLTQYLPKALVEVNGAPMIRSLLDQINPLVPHVSVTIGYKAEMLASRLAQSISAMYNTSGKGNGWWIFNTPLRFVNAPVLVVACDIVADLDLHFIYDQYLKNGHPPCMLVPIHATSDVEGDFIEYKDGRVTALSRTIETPMMGSGIYVINPAVVNARMAEMQDVTDVWKHFLPAGDLGCTPIYPKFWATVNNLEQLYRCQQALTVNL</sequence>
<dbReference type="Gene3D" id="3.90.550.10">
    <property type="entry name" value="Spore Coat Polysaccharide Biosynthesis Protein SpsA, Chain A"/>
    <property type="match status" value="1"/>
</dbReference>
<dbReference type="InterPro" id="IPR029044">
    <property type="entry name" value="Nucleotide-diphossugar_trans"/>
</dbReference>
<protein>
    <submittedName>
        <fullName evidence="4">NTP transferase domain-containing protein</fullName>
    </submittedName>
</protein>
<evidence type="ECO:0000313" key="5">
    <source>
        <dbReference type="Proteomes" id="UP001449657"/>
    </source>
</evidence>
<dbReference type="Pfam" id="PF12804">
    <property type="entry name" value="NTP_transf_3"/>
    <property type="match status" value="1"/>
</dbReference>
<dbReference type="Proteomes" id="UP001449657">
    <property type="component" value="Chromosome"/>
</dbReference>